<dbReference type="PANTHER" id="PTHR33693">
    <property type="entry name" value="TYPE-5 URACIL-DNA GLYCOSYLASE"/>
    <property type="match status" value="1"/>
</dbReference>
<evidence type="ECO:0000256" key="9">
    <source>
        <dbReference type="ARBA" id="ARBA00023204"/>
    </source>
</evidence>
<proteinExistence type="inferred from homology"/>
<organism evidence="12 13">
    <name type="scientific">Nocardia amamiensis</name>
    <dbReference type="NCBI Taxonomy" id="404578"/>
    <lineage>
        <taxon>Bacteria</taxon>
        <taxon>Bacillati</taxon>
        <taxon>Actinomycetota</taxon>
        <taxon>Actinomycetes</taxon>
        <taxon>Mycobacteriales</taxon>
        <taxon>Nocardiaceae</taxon>
        <taxon>Nocardia</taxon>
    </lineage>
</organism>
<evidence type="ECO:0000256" key="8">
    <source>
        <dbReference type="ARBA" id="ARBA00023014"/>
    </source>
</evidence>
<dbReference type="NCBIfam" id="TIGR00758">
    <property type="entry name" value="UDG_fam4"/>
    <property type="match status" value="1"/>
</dbReference>
<evidence type="ECO:0000259" key="11">
    <source>
        <dbReference type="SMART" id="SM00986"/>
    </source>
</evidence>
<keyword evidence="4" id="KW-0479">Metal-binding</keyword>
<gene>
    <name evidence="12" type="ORF">IU459_29750</name>
</gene>
<feature type="region of interest" description="Disordered" evidence="10">
    <location>
        <begin position="26"/>
        <end position="69"/>
    </location>
</feature>
<evidence type="ECO:0000256" key="3">
    <source>
        <dbReference type="ARBA" id="ARBA00022485"/>
    </source>
</evidence>
<comment type="caution">
    <text evidence="12">The sequence shown here is derived from an EMBL/GenBank/DDBJ whole genome shotgun (WGS) entry which is preliminary data.</text>
</comment>
<dbReference type="NCBIfam" id="TIGR03914">
    <property type="entry name" value="UDG_fam_dom"/>
    <property type="match status" value="1"/>
</dbReference>
<keyword evidence="9" id="KW-0234">DNA repair</keyword>
<keyword evidence="7" id="KW-0408">Iron</keyword>
<dbReference type="SMART" id="SM00986">
    <property type="entry name" value="UDG"/>
    <property type="match status" value="1"/>
</dbReference>
<dbReference type="Proteomes" id="UP000702209">
    <property type="component" value="Unassembled WGS sequence"/>
</dbReference>
<dbReference type="EMBL" id="JADLQX010000030">
    <property type="protein sequence ID" value="MBF6301694.1"/>
    <property type="molecule type" value="Genomic_DNA"/>
</dbReference>
<dbReference type="Gene3D" id="3.40.470.10">
    <property type="entry name" value="Uracil-DNA glycosylase-like domain"/>
    <property type="match status" value="1"/>
</dbReference>
<dbReference type="InterPro" id="IPR051536">
    <property type="entry name" value="UDG_Type-4/5"/>
</dbReference>
<accession>A0ABS0D3G0</accession>
<evidence type="ECO:0000256" key="10">
    <source>
        <dbReference type="SAM" id="MobiDB-lite"/>
    </source>
</evidence>
<comment type="similarity">
    <text evidence="1">Belongs to the uracil-DNA glycosylase (UDG) superfamily. Type 4 (UDGa) family.</text>
</comment>
<dbReference type="CDD" id="cd10030">
    <property type="entry name" value="UDG-F4_TTUDGA_SPO1dp_like"/>
    <property type="match status" value="1"/>
</dbReference>
<dbReference type="Pfam" id="PF03167">
    <property type="entry name" value="UDG"/>
    <property type="match status" value="1"/>
</dbReference>
<name>A0ABS0D3G0_9NOCA</name>
<evidence type="ECO:0000256" key="6">
    <source>
        <dbReference type="ARBA" id="ARBA00022801"/>
    </source>
</evidence>
<keyword evidence="13" id="KW-1185">Reference proteome</keyword>
<evidence type="ECO:0000313" key="13">
    <source>
        <dbReference type="Proteomes" id="UP000702209"/>
    </source>
</evidence>
<keyword evidence="8" id="KW-0411">Iron-sulfur</keyword>
<evidence type="ECO:0000256" key="7">
    <source>
        <dbReference type="ARBA" id="ARBA00023004"/>
    </source>
</evidence>
<evidence type="ECO:0000313" key="12">
    <source>
        <dbReference type="EMBL" id="MBF6301694.1"/>
    </source>
</evidence>
<dbReference type="PANTHER" id="PTHR33693:SF9">
    <property type="entry name" value="TYPE-4 URACIL-DNA GLYCOSYLASE"/>
    <property type="match status" value="1"/>
</dbReference>
<dbReference type="InterPro" id="IPR005122">
    <property type="entry name" value="Uracil-DNA_glycosylase-like"/>
</dbReference>
<evidence type="ECO:0000256" key="1">
    <source>
        <dbReference type="ARBA" id="ARBA00006521"/>
    </source>
</evidence>
<feature type="compositionally biased region" description="Basic and acidic residues" evidence="10">
    <location>
        <begin position="55"/>
        <end position="64"/>
    </location>
</feature>
<dbReference type="SMART" id="SM00987">
    <property type="entry name" value="UreE_C"/>
    <property type="match status" value="1"/>
</dbReference>
<dbReference type="InterPro" id="IPR036895">
    <property type="entry name" value="Uracil-DNA_glycosylase-like_sf"/>
</dbReference>
<evidence type="ECO:0000256" key="2">
    <source>
        <dbReference type="ARBA" id="ARBA00019403"/>
    </source>
</evidence>
<feature type="domain" description="Uracil-DNA glycosylase-like" evidence="11">
    <location>
        <begin position="110"/>
        <end position="266"/>
    </location>
</feature>
<evidence type="ECO:0000256" key="4">
    <source>
        <dbReference type="ARBA" id="ARBA00022723"/>
    </source>
</evidence>
<reference evidence="12 13" key="1">
    <citation type="submission" date="2020-10" db="EMBL/GenBank/DDBJ databases">
        <title>Identification of Nocardia species via Next-generation sequencing and recognition of intraspecies genetic diversity.</title>
        <authorList>
            <person name="Li P."/>
            <person name="Li P."/>
            <person name="Lu B."/>
        </authorList>
    </citation>
    <scope>NUCLEOTIDE SEQUENCE [LARGE SCALE GENOMIC DNA]</scope>
    <source>
        <strain evidence="12 13">BJ06-0157</strain>
    </source>
</reference>
<keyword evidence="6" id="KW-0378">Hydrolase</keyword>
<dbReference type="InterPro" id="IPR005273">
    <property type="entry name" value="Ura-DNA_glyco_family4"/>
</dbReference>
<keyword evidence="5" id="KW-0227">DNA damage</keyword>
<dbReference type="RefSeq" id="WP_195132908.1">
    <property type="nucleotide sequence ID" value="NZ_JADLQX010000030.1"/>
</dbReference>
<protein>
    <recommendedName>
        <fullName evidence="2">Type-4 uracil-DNA glycosylase</fullName>
    </recommendedName>
</protein>
<sequence>MGHRRFGGGADTTHPRRLYRPLSAHSACGTVRSRSSREGHGNGYATYSARQQRRSAHDGRDPGRRGRRWAMKAPGAAEFVPEGADLARLRQAACHCRGCDLYQHATQTVFGAGPADADVVVIGEQPGDQEDVVGQPFVGPAGRLLDRALAEADIDRDAVYVTNAVKHFKFVERGKRRIHKTPGRTEVVACSAWLDAELDLLRPRLVVCLGAIAAQAVLGPSFKVSAQRGEVIEADGYRVVATVHPSAVLRAPDRAEAYAAFVADLRVVRAQLGKSAAAR</sequence>
<evidence type="ECO:0000256" key="5">
    <source>
        <dbReference type="ARBA" id="ARBA00022763"/>
    </source>
</evidence>
<dbReference type="SUPFAM" id="SSF52141">
    <property type="entry name" value="Uracil-DNA glycosylase-like"/>
    <property type="match status" value="1"/>
</dbReference>
<keyword evidence="3" id="KW-0004">4Fe-4S</keyword>